<keyword evidence="3" id="KW-1185">Reference proteome</keyword>
<dbReference type="AlphaFoldDB" id="A0A7W8GF33"/>
<organism evidence="2 3">
    <name type="scientific">Deinococcus budaensis</name>
    <dbReference type="NCBI Taxonomy" id="1665626"/>
    <lineage>
        <taxon>Bacteria</taxon>
        <taxon>Thermotogati</taxon>
        <taxon>Deinococcota</taxon>
        <taxon>Deinococci</taxon>
        <taxon>Deinococcales</taxon>
        <taxon>Deinococcaceae</taxon>
        <taxon>Deinococcus</taxon>
    </lineage>
</organism>
<feature type="chain" id="PRO_5030921390" evidence="1">
    <location>
        <begin position="19"/>
        <end position="306"/>
    </location>
</feature>
<proteinExistence type="predicted"/>
<evidence type="ECO:0000256" key="1">
    <source>
        <dbReference type="SAM" id="SignalP"/>
    </source>
</evidence>
<dbReference type="EMBL" id="JACHFN010000004">
    <property type="protein sequence ID" value="MBB5234076.1"/>
    <property type="molecule type" value="Genomic_DNA"/>
</dbReference>
<accession>A0A7W8GF33</accession>
<keyword evidence="1" id="KW-0732">Signal</keyword>
<gene>
    <name evidence="2" type="ORF">HNQ09_001514</name>
</gene>
<protein>
    <submittedName>
        <fullName evidence="2">Uncharacterized protein</fullName>
    </submittedName>
</protein>
<name>A0A7W8GF33_9DEIO</name>
<comment type="caution">
    <text evidence="2">The sequence shown here is derived from an EMBL/GenBank/DDBJ whole genome shotgun (WGS) entry which is preliminary data.</text>
</comment>
<sequence length="306" mass="32893">MKHFWIIGALLLASQAGAQTAQGGSCTAPECTAMTTTGDRVNIAEKAPDYKGALSSTLTEDITVSIPAIVAMHLHETSWNVDLAKLDDRGNDCDCYRAGEHDVTTGRDNTYDLLGLLRAGGSWWTGDGVDRADNKYSFAGDLKFDTSFGSGLYNKLVPVKRYPGIEYDSRDMSKVSWKGPIVCFNRKVVEKFTNSPKGWTFNVSLQGQGNAAITPGFPTLIVGDRVAQTGLASNTANPKKVEVLYNAATGAKTTLTFDNAFAMGSAAKTTTGGWLDDYIVEALVFDGNETAGVKRAQVKFELVGQF</sequence>
<evidence type="ECO:0000313" key="3">
    <source>
        <dbReference type="Proteomes" id="UP000525389"/>
    </source>
</evidence>
<dbReference type="Proteomes" id="UP000525389">
    <property type="component" value="Unassembled WGS sequence"/>
</dbReference>
<feature type="signal peptide" evidence="1">
    <location>
        <begin position="1"/>
        <end position="18"/>
    </location>
</feature>
<dbReference type="RefSeq" id="WP_184027424.1">
    <property type="nucleotide sequence ID" value="NZ_JACHFN010000004.1"/>
</dbReference>
<evidence type="ECO:0000313" key="2">
    <source>
        <dbReference type="EMBL" id="MBB5234076.1"/>
    </source>
</evidence>
<reference evidence="2 3" key="1">
    <citation type="submission" date="2020-08" db="EMBL/GenBank/DDBJ databases">
        <title>Genomic Encyclopedia of Type Strains, Phase IV (KMG-IV): sequencing the most valuable type-strain genomes for metagenomic binning, comparative biology and taxonomic classification.</title>
        <authorList>
            <person name="Goeker M."/>
        </authorList>
    </citation>
    <scope>NUCLEOTIDE SEQUENCE [LARGE SCALE GENOMIC DNA]</scope>
    <source>
        <strain evidence="2 3">DSM 101791</strain>
    </source>
</reference>